<keyword evidence="1" id="KW-1133">Transmembrane helix</keyword>
<protein>
    <submittedName>
        <fullName evidence="3">Phosphoesterase PA-phosphatase related</fullName>
    </submittedName>
</protein>
<feature type="domain" description="Phosphatidic acid phosphatase type 2/haloperoxidase" evidence="2">
    <location>
        <begin position="62"/>
        <end position="180"/>
    </location>
</feature>
<dbReference type="PANTHER" id="PTHR14969:SF13">
    <property type="entry name" value="AT30094P"/>
    <property type="match status" value="1"/>
</dbReference>
<reference evidence="4" key="1">
    <citation type="journal article" date="2014" name="Stand. Genomic Sci.">
        <title>Complete genome sequence of Burkholderia phymatum STM815(T), a broad host range and efficient nitrogen-fixing symbiont of Mimosa species.</title>
        <authorList>
            <person name="Moulin L."/>
            <person name="Klonowska A."/>
            <person name="Caroline B."/>
            <person name="Booth K."/>
            <person name="Vriezen J.A."/>
            <person name="Melkonian R."/>
            <person name="James E.K."/>
            <person name="Young J.P."/>
            <person name="Bena G."/>
            <person name="Hauser L."/>
            <person name="Land M."/>
            <person name="Kyrpides N."/>
            <person name="Bruce D."/>
            <person name="Chain P."/>
            <person name="Copeland A."/>
            <person name="Pitluck S."/>
            <person name="Woyke T."/>
            <person name="Lizotte-Waniewski M."/>
            <person name="Bristow J."/>
            <person name="Riley M."/>
        </authorList>
    </citation>
    <scope>NUCLEOTIDE SEQUENCE [LARGE SCALE GENOMIC DNA]</scope>
    <source>
        <strain evidence="4">DSM 17167 / CIP 108236 / LMG 21445 / STM815</strain>
        <plasmid evidence="4">Plasmid pBPHY01</plasmid>
    </source>
</reference>
<feature type="transmembrane region" description="Helical" evidence="1">
    <location>
        <begin position="62"/>
        <end position="86"/>
    </location>
</feature>
<dbReference type="AlphaFoldDB" id="B2JX20"/>
<evidence type="ECO:0000313" key="4">
    <source>
        <dbReference type="Proteomes" id="UP000001192"/>
    </source>
</evidence>
<evidence type="ECO:0000256" key="1">
    <source>
        <dbReference type="SAM" id="Phobius"/>
    </source>
</evidence>
<dbReference type="KEGG" id="bph:Bphy_6467"/>
<keyword evidence="3" id="KW-0614">Plasmid</keyword>
<dbReference type="Gene3D" id="1.20.144.10">
    <property type="entry name" value="Phosphatidic acid phosphatase type 2/haloperoxidase"/>
    <property type="match status" value="1"/>
</dbReference>
<keyword evidence="1" id="KW-0472">Membrane</keyword>
<feature type="transmembrane region" description="Helical" evidence="1">
    <location>
        <begin position="120"/>
        <end position="135"/>
    </location>
</feature>
<dbReference type="EMBL" id="CP001045">
    <property type="protein sequence ID" value="ACC75497.1"/>
    <property type="molecule type" value="Genomic_DNA"/>
</dbReference>
<dbReference type="OrthoDB" id="9801622at2"/>
<name>B2JX20_PARP8</name>
<keyword evidence="4" id="KW-1185">Reference proteome</keyword>
<dbReference type="SMART" id="SM00014">
    <property type="entry name" value="acidPPc"/>
    <property type="match status" value="1"/>
</dbReference>
<dbReference type="RefSeq" id="WP_012405656.1">
    <property type="nucleotide sequence ID" value="NC_010625.1"/>
</dbReference>
<gene>
    <name evidence="3" type="ordered locus">Bphy_6467</name>
</gene>
<accession>B2JX20</accession>
<dbReference type="Pfam" id="PF01569">
    <property type="entry name" value="PAP2"/>
    <property type="match status" value="1"/>
</dbReference>
<dbReference type="InterPro" id="IPR000326">
    <property type="entry name" value="PAP2/HPO"/>
</dbReference>
<sequence>MHTTFDLAIQMFLSQHAFASPAINHLVRVISGQVMFKGLVLMPMLCFIWFRQGDRKDWEREMVIATVASGIVSLAVGRVLAVALPFRLRPISDPALHGLFPSVGLDSASVTTWSSFPSDHAMLWIAVATGIFLIWRSAGTVALLYTAAFICFPRVFVGLHHPTDILAGAAIGILFTYIATRDAVRQRFATPILRWMERSPGVGYTLALLLVFELVTQFDETLHLLHATTRAL</sequence>
<keyword evidence="1" id="KW-0812">Transmembrane</keyword>
<dbReference type="PANTHER" id="PTHR14969">
    <property type="entry name" value="SPHINGOSINE-1-PHOSPHATE PHOSPHOHYDROLASE"/>
    <property type="match status" value="1"/>
</dbReference>
<organism evidence="3 4">
    <name type="scientific">Paraburkholderia phymatum (strain DSM 17167 / CIP 108236 / LMG 21445 / STM815)</name>
    <name type="common">Burkholderia phymatum</name>
    <dbReference type="NCBI Taxonomy" id="391038"/>
    <lineage>
        <taxon>Bacteria</taxon>
        <taxon>Pseudomonadati</taxon>
        <taxon>Pseudomonadota</taxon>
        <taxon>Betaproteobacteria</taxon>
        <taxon>Burkholderiales</taxon>
        <taxon>Burkholderiaceae</taxon>
        <taxon>Paraburkholderia</taxon>
    </lineage>
</organism>
<proteinExistence type="predicted"/>
<evidence type="ECO:0000259" key="2">
    <source>
        <dbReference type="SMART" id="SM00014"/>
    </source>
</evidence>
<dbReference type="Proteomes" id="UP000001192">
    <property type="component" value="Plasmid pBPHY01"/>
</dbReference>
<dbReference type="SUPFAM" id="SSF48317">
    <property type="entry name" value="Acid phosphatase/Vanadium-dependent haloperoxidase"/>
    <property type="match status" value="1"/>
</dbReference>
<dbReference type="HOGENOM" id="CLU_102474_0_0_4"/>
<dbReference type="InterPro" id="IPR036938">
    <property type="entry name" value="PAP2/HPO_sf"/>
</dbReference>
<evidence type="ECO:0000313" key="3">
    <source>
        <dbReference type="EMBL" id="ACC75497.1"/>
    </source>
</evidence>
<feature type="transmembrane region" description="Helical" evidence="1">
    <location>
        <begin position="165"/>
        <end position="180"/>
    </location>
</feature>
<geneLocation type="plasmid" evidence="3 4">
    <name>pBPHY01</name>
</geneLocation>
<feature type="transmembrane region" description="Helical" evidence="1">
    <location>
        <begin position="29"/>
        <end position="50"/>
    </location>
</feature>